<dbReference type="PANTHER" id="PTHR46250:SF17">
    <property type="entry name" value="MYB_SANT-LIKE DOMAIN-CONTAINING PROTEIN"/>
    <property type="match status" value="1"/>
</dbReference>
<reference evidence="1 2" key="1">
    <citation type="journal article" date="2019" name="Genome Biol. Evol.">
        <title>Insights into the evolution of the New World diploid cottons (Gossypium, subgenus Houzingenia) based on genome sequencing.</title>
        <authorList>
            <person name="Grover C.E."/>
            <person name="Arick M.A. 2nd"/>
            <person name="Thrash A."/>
            <person name="Conover J.L."/>
            <person name="Sanders W.S."/>
            <person name="Peterson D.G."/>
            <person name="Frelichowski J.E."/>
            <person name="Scheffler J.A."/>
            <person name="Scheffler B.E."/>
            <person name="Wendel J.F."/>
        </authorList>
    </citation>
    <scope>NUCLEOTIDE SEQUENCE [LARGE SCALE GENOMIC DNA]</scope>
    <source>
        <strain evidence="1">27</strain>
        <tissue evidence="1">Leaf</tissue>
    </source>
</reference>
<gene>
    <name evidence="1" type="ORF">Godav_019325</name>
</gene>
<accession>A0A7J8R055</accession>
<dbReference type="AlphaFoldDB" id="A0A7J8R055"/>
<proteinExistence type="predicted"/>
<comment type="caution">
    <text evidence="1">The sequence shown here is derived from an EMBL/GenBank/DDBJ whole genome shotgun (WGS) entry which is preliminary data.</text>
</comment>
<dbReference type="Proteomes" id="UP000593561">
    <property type="component" value="Unassembled WGS sequence"/>
</dbReference>
<sequence>MLRWLPVWSTCTMLEPLTQIRDSSGKDNSDLGWDEHRQLIVAKDVSHKEASQFKHLSFAYYDQLTAIYAKDRATGKDAQTTADIIEEIDDEDVTTTNIHEETIFMDAKLMSIASEVLIQQKSEMVVQESALTLYPALYEVEGLTEDERYRALSKIPDHPT</sequence>
<evidence type="ECO:0000313" key="1">
    <source>
        <dbReference type="EMBL" id="MBA0606933.1"/>
    </source>
</evidence>
<name>A0A7J8R055_GOSDV</name>
<evidence type="ECO:0000313" key="2">
    <source>
        <dbReference type="Proteomes" id="UP000593561"/>
    </source>
</evidence>
<dbReference type="PANTHER" id="PTHR46250">
    <property type="entry name" value="MYB/SANT-LIKE DNA-BINDING DOMAIN PROTEIN-RELATED"/>
    <property type="match status" value="1"/>
</dbReference>
<dbReference type="EMBL" id="JABFAC010000002">
    <property type="protein sequence ID" value="MBA0606933.1"/>
    <property type="molecule type" value="Genomic_DNA"/>
</dbReference>
<keyword evidence="2" id="KW-1185">Reference proteome</keyword>
<organism evidence="1 2">
    <name type="scientific">Gossypium davidsonii</name>
    <name type="common">Davidson's cotton</name>
    <name type="synonym">Gossypium klotzschianum subsp. davidsonii</name>
    <dbReference type="NCBI Taxonomy" id="34287"/>
    <lineage>
        <taxon>Eukaryota</taxon>
        <taxon>Viridiplantae</taxon>
        <taxon>Streptophyta</taxon>
        <taxon>Embryophyta</taxon>
        <taxon>Tracheophyta</taxon>
        <taxon>Spermatophyta</taxon>
        <taxon>Magnoliopsida</taxon>
        <taxon>eudicotyledons</taxon>
        <taxon>Gunneridae</taxon>
        <taxon>Pentapetalae</taxon>
        <taxon>rosids</taxon>
        <taxon>malvids</taxon>
        <taxon>Malvales</taxon>
        <taxon>Malvaceae</taxon>
        <taxon>Malvoideae</taxon>
        <taxon>Gossypium</taxon>
    </lineage>
</organism>
<protein>
    <submittedName>
        <fullName evidence="1">Uncharacterized protein</fullName>
    </submittedName>
</protein>